<dbReference type="GO" id="GO:0009897">
    <property type="term" value="C:external side of plasma membrane"/>
    <property type="evidence" value="ECO:0007669"/>
    <property type="project" value="TreeGrafter"/>
</dbReference>
<evidence type="ECO:0000256" key="6">
    <source>
        <dbReference type="ARBA" id="ARBA00023170"/>
    </source>
</evidence>
<keyword evidence="3 9" id="KW-0732">Signal</keyword>
<comment type="caution">
    <text evidence="11">The sequence shown here is derived from an EMBL/GenBank/DDBJ whole genome shotgun (WGS) entry which is preliminary data.</text>
</comment>
<evidence type="ECO:0000256" key="5">
    <source>
        <dbReference type="ARBA" id="ARBA00023136"/>
    </source>
</evidence>
<feature type="domain" description="Fibronectin type-III" evidence="10">
    <location>
        <begin position="114"/>
        <end position="216"/>
    </location>
</feature>
<dbReference type="Proteomes" id="UP000327493">
    <property type="component" value="Chromosome 1"/>
</dbReference>
<evidence type="ECO:0000259" key="10">
    <source>
        <dbReference type="PROSITE" id="PS50853"/>
    </source>
</evidence>
<evidence type="ECO:0000256" key="4">
    <source>
        <dbReference type="ARBA" id="ARBA00022989"/>
    </source>
</evidence>
<feature type="signal peptide" evidence="9">
    <location>
        <begin position="1"/>
        <end position="27"/>
    </location>
</feature>
<dbReference type="AlphaFoldDB" id="A0A5J5DQB1"/>
<gene>
    <name evidence="11" type="ORF">FQN60_010753</name>
</gene>
<evidence type="ECO:0000256" key="8">
    <source>
        <dbReference type="SAM" id="Phobius"/>
    </source>
</evidence>
<dbReference type="SUPFAM" id="SSF49265">
    <property type="entry name" value="Fibronectin type III"/>
    <property type="match status" value="1"/>
</dbReference>
<keyword evidence="7" id="KW-0325">Glycoprotein</keyword>
<dbReference type="GO" id="GO:0004896">
    <property type="term" value="F:cytokine receptor activity"/>
    <property type="evidence" value="ECO:0007669"/>
    <property type="project" value="TreeGrafter"/>
</dbReference>
<evidence type="ECO:0000313" key="12">
    <source>
        <dbReference type="Proteomes" id="UP000327493"/>
    </source>
</evidence>
<evidence type="ECO:0000256" key="9">
    <source>
        <dbReference type="SAM" id="SignalP"/>
    </source>
</evidence>
<keyword evidence="4 8" id="KW-1133">Transmembrane helix</keyword>
<evidence type="ECO:0000256" key="2">
    <source>
        <dbReference type="ARBA" id="ARBA00022692"/>
    </source>
</evidence>
<dbReference type="InterPro" id="IPR013783">
    <property type="entry name" value="Ig-like_fold"/>
</dbReference>
<reference evidence="11 12" key="1">
    <citation type="submission" date="2019-08" db="EMBL/GenBank/DDBJ databases">
        <title>A chromosome-level genome assembly, high-density linkage maps, and genome scans reveal the genomic architecture of hybrid incompatibilities underlying speciation via character displacement in darters (Percidae: Etheostominae).</title>
        <authorList>
            <person name="Moran R.L."/>
            <person name="Catchen J.M."/>
            <person name="Fuller R.C."/>
        </authorList>
    </citation>
    <scope>NUCLEOTIDE SEQUENCE [LARGE SCALE GENOMIC DNA]</scope>
    <source>
        <strain evidence="11">EspeVRDwgs_2016</strain>
        <tissue evidence="11">Muscle</tissue>
    </source>
</reference>
<feature type="transmembrane region" description="Helical" evidence="8">
    <location>
        <begin position="219"/>
        <end position="243"/>
    </location>
</feature>
<protein>
    <recommendedName>
        <fullName evidence="10">Fibronectin type-III domain-containing protein</fullName>
    </recommendedName>
</protein>
<sequence length="638" mass="69829">MELKWPVRDRISLVLLILVTISTGLYGQNLDCTNDYDSLVFCHFEAQNCSEYKLTFLSTSGDGEKHSNFTQCHTAQCCSVHNEILVIGESFLAKVWKGDDIMETKTINIRDSIKPKTPTIVSVNESNGNFHVKWKKNVKKSLRDNLTANVTYHKKGGAKTVSALVKPTPDEFSRYEILGQDLEPSTTYVVSVKSHIDLSEHVSDSSEEWEFTTPMSSTVLALAIIISLSFAAIILSAAVNSCYVKLNTKWRDTVAKCPNPKLLIMHPGKEEVLKPVPPIISSVCVEPLVPDDSKSWFVWLYYYMSKGSLGDTSSGSLQQSSGISTGSSGFSYANTEPCNVKASIREALLKALPNISPISHLITNPFTELNQDSGLLSSSYNPCGVRADDMSFGSSGFENKTYSILIPSGPHQNLTDSSEFQTHAEMLCDSPYHPIVGDVTCVDQHAPACPRVNFPPVVLSPMPTDMSYQQSNANSGGFSYAEDSSLSSVSSGTNTIAVCDPVSRVEGRLESFDEAACGATKLHGKTEGAIICDENPCYGIASAGSHSFPPVDDGYQAFQNLVEQPDTLFSEEKFLKKEERWNRYPEESFTKLPQSFLSPVVPGFINNVQGGQCLSEFLSLIPAHQSMPLITDSGYHSV</sequence>
<keyword evidence="12" id="KW-1185">Reference proteome</keyword>
<dbReference type="PANTHER" id="PTHR23037:SF42">
    <property type="entry name" value="CYTOKINE RECEPTOR COMMON SUBUNIT GAMMA ISOFORM X1-RELATED"/>
    <property type="match status" value="1"/>
</dbReference>
<dbReference type="EMBL" id="VOFY01000001">
    <property type="protein sequence ID" value="KAA8595462.1"/>
    <property type="molecule type" value="Genomic_DNA"/>
</dbReference>
<evidence type="ECO:0000313" key="11">
    <source>
        <dbReference type="EMBL" id="KAA8595462.1"/>
    </source>
</evidence>
<dbReference type="CDD" id="cd00063">
    <property type="entry name" value="FN3"/>
    <property type="match status" value="1"/>
</dbReference>
<accession>A0A5J5DQB1</accession>
<evidence type="ECO:0000256" key="1">
    <source>
        <dbReference type="ARBA" id="ARBA00004479"/>
    </source>
</evidence>
<evidence type="ECO:0000256" key="7">
    <source>
        <dbReference type="ARBA" id="ARBA00023180"/>
    </source>
</evidence>
<dbReference type="PANTHER" id="PTHR23037">
    <property type="entry name" value="CYTOKINE RECEPTOR"/>
    <property type="match status" value="1"/>
</dbReference>
<evidence type="ECO:0000256" key="3">
    <source>
        <dbReference type="ARBA" id="ARBA00022729"/>
    </source>
</evidence>
<dbReference type="InterPro" id="IPR036116">
    <property type="entry name" value="FN3_sf"/>
</dbReference>
<dbReference type="PROSITE" id="PS50853">
    <property type="entry name" value="FN3"/>
    <property type="match status" value="1"/>
</dbReference>
<dbReference type="InterPro" id="IPR003961">
    <property type="entry name" value="FN3_dom"/>
</dbReference>
<dbReference type="Gene3D" id="2.60.40.10">
    <property type="entry name" value="Immunoglobulins"/>
    <property type="match status" value="2"/>
</dbReference>
<feature type="chain" id="PRO_5023921702" description="Fibronectin type-III domain-containing protein" evidence="9">
    <location>
        <begin position="28"/>
        <end position="638"/>
    </location>
</feature>
<organism evidence="11 12">
    <name type="scientific">Etheostoma spectabile</name>
    <name type="common">orangethroat darter</name>
    <dbReference type="NCBI Taxonomy" id="54343"/>
    <lineage>
        <taxon>Eukaryota</taxon>
        <taxon>Metazoa</taxon>
        <taxon>Chordata</taxon>
        <taxon>Craniata</taxon>
        <taxon>Vertebrata</taxon>
        <taxon>Euteleostomi</taxon>
        <taxon>Actinopterygii</taxon>
        <taxon>Neopterygii</taxon>
        <taxon>Teleostei</taxon>
        <taxon>Neoteleostei</taxon>
        <taxon>Acanthomorphata</taxon>
        <taxon>Eupercaria</taxon>
        <taxon>Perciformes</taxon>
        <taxon>Percoidei</taxon>
        <taxon>Percidae</taxon>
        <taxon>Etheostomatinae</taxon>
        <taxon>Etheostoma</taxon>
    </lineage>
</organism>
<keyword evidence="5 8" id="KW-0472">Membrane</keyword>
<comment type="subcellular location">
    <subcellularLocation>
        <location evidence="1">Membrane</location>
        <topology evidence="1">Single-pass type I membrane protein</topology>
    </subcellularLocation>
</comment>
<proteinExistence type="predicted"/>
<name>A0A5J5DQB1_9PERO</name>
<keyword evidence="6" id="KW-0675">Receptor</keyword>
<dbReference type="GO" id="GO:0016064">
    <property type="term" value="P:immunoglobulin mediated immune response"/>
    <property type="evidence" value="ECO:0007669"/>
    <property type="project" value="TreeGrafter"/>
</dbReference>
<keyword evidence="2 8" id="KW-0812">Transmembrane</keyword>